<accession>A0A812RUV0</accession>
<organism evidence="1 2">
    <name type="scientific">Symbiodinium pilosum</name>
    <name type="common">Dinoflagellate</name>
    <dbReference type="NCBI Taxonomy" id="2952"/>
    <lineage>
        <taxon>Eukaryota</taxon>
        <taxon>Sar</taxon>
        <taxon>Alveolata</taxon>
        <taxon>Dinophyceae</taxon>
        <taxon>Suessiales</taxon>
        <taxon>Symbiodiniaceae</taxon>
        <taxon>Symbiodinium</taxon>
    </lineage>
</organism>
<protein>
    <submittedName>
        <fullName evidence="1">Uncharacterized protein</fullName>
    </submittedName>
</protein>
<gene>
    <name evidence="1" type="ORF">SPIL2461_LOCUS11238</name>
</gene>
<keyword evidence="2" id="KW-1185">Reference proteome</keyword>
<evidence type="ECO:0000313" key="2">
    <source>
        <dbReference type="Proteomes" id="UP000649617"/>
    </source>
</evidence>
<dbReference type="AlphaFoldDB" id="A0A812RUV0"/>
<sequence length="50" mass="5382">VPVRSESASSRLPPQLNRLPVDKLTKVHEALEELKAAGLTDVKDGKSEAT</sequence>
<name>A0A812RUV0_SYMPI</name>
<feature type="non-terminal residue" evidence="1">
    <location>
        <position position="50"/>
    </location>
</feature>
<dbReference type="Proteomes" id="UP000649617">
    <property type="component" value="Unassembled WGS sequence"/>
</dbReference>
<proteinExistence type="predicted"/>
<comment type="caution">
    <text evidence="1">The sequence shown here is derived from an EMBL/GenBank/DDBJ whole genome shotgun (WGS) entry which is preliminary data.</text>
</comment>
<evidence type="ECO:0000313" key="1">
    <source>
        <dbReference type="EMBL" id="CAE7456763.1"/>
    </source>
</evidence>
<reference evidence="1" key="1">
    <citation type="submission" date="2021-02" db="EMBL/GenBank/DDBJ databases">
        <authorList>
            <person name="Dougan E. K."/>
            <person name="Rhodes N."/>
            <person name="Thang M."/>
            <person name="Chan C."/>
        </authorList>
    </citation>
    <scope>NUCLEOTIDE SEQUENCE</scope>
</reference>
<dbReference type="EMBL" id="CAJNIZ010021913">
    <property type="protein sequence ID" value="CAE7456763.1"/>
    <property type="molecule type" value="Genomic_DNA"/>
</dbReference>